<dbReference type="Proteomes" id="UP000249467">
    <property type="component" value="Unassembled WGS sequence"/>
</dbReference>
<proteinExistence type="predicted"/>
<keyword evidence="2" id="KW-1133">Transmembrane helix</keyword>
<evidence type="ECO:0000313" key="4">
    <source>
        <dbReference type="Proteomes" id="UP000249467"/>
    </source>
</evidence>
<dbReference type="EMBL" id="QBML01000002">
    <property type="protein sequence ID" value="PZO44570.1"/>
    <property type="molecule type" value="Genomic_DNA"/>
</dbReference>
<feature type="transmembrane region" description="Helical" evidence="2">
    <location>
        <begin position="116"/>
        <end position="135"/>
    </location>
</feature>
<feature type="coiled-coil region" evidence="1">
    <location>
        <begin position="159"/>
        <end position="216"/>
    </location>
</feature>
<evidence type="ECO:0000256" key="2">
    <source>
        <dbReference type="SAM" id="Phobius"/>
    </source>
</evidence>
<reference evidence="3 4" key="2">
    <citation type="submission" date="2018-06" db="EMBL/GenBank/DDBJ databases">
        <title>Metagenomic assembly of (sub)arctic Cyanobacteria and their associated microbiome from non-axenic cultures.</title>
        <authorList>
            <person name="Baurain D."/>
        </authorList>
    </citation>
    <scope>NUCLEOTIDE SEQUENCE [LARGE SCALE GENOMIC DNA]</scope>
    <source>
        <strain evidence="3">ULC066bin1</strain>
    </source>
</reference>
<feature type="transmembrane region" description="Helical" evidence="2">
    <location>
        <begin position="92"/>
        <end position="110"/>
    </location>
</feature>
<keyword evidence="2" id="KW-0812">Transmembrane</keyword>
<organism evidence="3 4">
    <name type="scientific">Pseudanabaena frigida</name>
    <dbReference type="NCBI Taxonomy" id="945775"/>
    <lineage>
        <taxon>Bacteria</taxon>
        <taxon>Bacillati</taxon>
        <taxon>Cyanobacteriota</taxon>
        <taxon>Cyanophyceae</taxon>
        <taxon>Pseudanabaenales</taxon>
        <taxon>Pseudanabaenaceae</taxon>
        <taxon>Pseudanabaena</taxon>
    </lineage>
</organism>
<comment type="caution">
    <text evidence="3">The sequence shown here is derived from an EMBL/GenBank/DDBJ whole genome shotgun (WGS) entry which is preliminary data.</text>
</comment>
<protein>
    <submittedName>
        <fullName evidence="3">Uncharacterized protein</fullName>
    </submittedName>
</protein>
<reference evidence="3 4" key="1">
    <citation type="submission" date="2018-04" db="EMBL/GenBank/DDBJ databases">
        <authorList>
            <person name="Go L.Y."/>
            <person name="Mitchell J.A."/>
        </authorList>
    </citation>
    <scope>NUCLEOTIDE SEQUENCE [LARGE SCALE GENOMIC DNA]</scope>
    <source>
        <strain evidence="3">ULC066bin1</strain>
    </source>
</reference>
<gene>
    <name evidence="3" type="ORF">DCF19_02145</name>
</gene>
<name>A0A2W4WJB4_9CYAN</name>
<accession>A0A2W4WJB4</accession>
<dbReference type="AlphaFoldDB" id="A0A2W4WJB4"/>
<evidence type="ECO:0000313" key="3">
    <source>
        <dbReference type="EMBL" id="PZO44570.1"/>
    </source>
</evidence>
<keyword evidence="1" id="KW-0175">Coiled coil</keyword>
<feature type="transmembrane region" description="Helical" evidence="2">
    <location>
        <begin position="32"/>
        <end position="56"/>
    </location>
</feature>
<keyword evidence="2" id="KW-0472">Membrane</keyword>
<evidence type="ECO:0000256" key="1">
    <source>
        <dbReference type="SAM" id="Coils"/>
    </source>
</evidence>
<sequence>MGKFISWLSALLLIFLAGFGLTQWLNLPFGNFIDWVIGASIFVWLIVIVTVPWNVYFQSKSVLNQATLSQERGIVIDEQQLPYVRSLVQRSLALALGLHLISAIALYVLASSGVGTIGYVGAIAALLLTILRPAISAYEYISQRLRAISQQIDYPREDVMELRQRFANLEESVRQLNSQLSNENPYSWVSKYEQFSEETRKDLSRISANIEDLRATNERDHDRLSRESRQAIAQLSTDSQFLEHVREIIRFFKSA</sequence>